<dbReference type="PROSITE" id="PS50972">
    <property type="entry name" value="PTERIN_BINDING"/>
    <property type="match status" value="1"/>
</dbReference>
<gene>
    <name evidence="5" type="ORF">HY730_03180</name>
</gene>
<sequence length="264" mass="28771">MLIIGEKINGTLAKVAIAIANRDAPFIRSLAGAQKEAGAHYLDLNAGSPPDREPDDLVWLVETVQSAVDLPLCLDSSNQMALAAALQRVKQRPIINSINSEKAKLESILPLISKYGCSAMAMLIDEAGVPNEVISRQALARNIIAHTRQAGIQDKELFVDPLVMSIATNTGSTLTTLETMRSIREEFPEVRFCAGLSNVSFGLPARRFVNRAFLVLALAAGLDAAIIDPLDKSLYTMLLATELLLNRDKHCRNYTRSYRQGKIG</sequence>
<dbReference type="Pfam" id="PF00809">
    <property type="entry name" value="Pterin_bind"/>
    <property type="match status" value="1"/>
</dbReference>
<protein>
    <submittedName>
        <fullName evidence="5">Dihydropteroate synthase</fullName>
        <ecNumber evidence="5">2.5.1.15</ecNumber>
    </submittedName>
</protein>
<dbReference type="GO" id="GO:0005829">
    <property type="term" value="C:cytosol"/>
    <property type="evidence" value="ECO:0007669"/>
    <property type="project" value="TreeGrafter"/>
</dbReference>
<dbReference type="Gene3D" id="3.20.20.20">
    <property type="entry name" value="Dihydropteroate synthase-like"/>
    <property type="match status" value="1"/>
</dbReference>
<keyword evidence="2" id="KW-0489">Methyltransferase</keyword>
<evidence type="ECO:0000256" key="1">
    <source>
        <dbReference type="ARBA" id="ARBA00010398"/>
    </source>
</evidence>
<reference evidence="5" key="1">
    <citation type="submission" date="2020-07" db="EMBL/GenBank/DDBJ databases">
        <title>Huge and variable diversity of episymbiotic CPR bacteria and DPANN archaea in groundwater ecosystems.</title>
        <authorList>
            <person name="He C.Y."/>
            <person name="Keren R."/>
            <person name="Whittaker M."/>
            <person name="Farag I.F."/>
            <person name="Doudna J."/>
            <person name="Cate J.H.D."/>
            <person name="Banfield J.F."/>
        </authorList>
    </citation>
    <scope>NUCLEOTIDE SEQUENCE</scope>
    <source>
        <strain evidence="5">NC_groundwater_1482_Ag_S-0.65um_47_24</strain>
    </source>
</reference>
<dbReference type="InterPro" id="IPR000489">
    <property type="entry name" value="Pterin-binding_dom"/>
</dbReference>
<dbReference type="PANTHER" id="PTHR45833">
    <property type="entry name" value="METHIONINE SYNTHASE"/>
    <property type="match status" value="1"/>
</dbReference>
<evidence type="ECO:0000313" key="5">
    <source>
        <dbReference type="EMBL" id="MBI4595362.1"/>
    </source>
</evidence>
<dbReference type="InterPro" id="IPR011005">
    <property type="entry name" value="Dihydropteroate_synth-like_sf"/>
</dbReference>
<dbReference type="GO" id="GO:0042558">
    <property type="term" value="P:pteridine-containing compound metabolic process"/>
    <property type="evidence" value="ECO:0007669"/>
    <property type="project" value="InterPro"/>
</dbReference>
<evidence type="ECO:0000256" key="3">
    <source>
        <dbReference type="ARBA" id="ARBA00022679"/>
    </source>
</evidence>
<accession>A0A933GKQ4</accession>
<dbReference type="GO" id="GO:0004156">
    <property type="term" value="F:dihydropteroate synthase activity"/>
    <property type="evidence" value="ECO:0007669"/>
    <property type="project" value="UniProtKB-EC"/>
</dbReference>
<dbReference type="Proteomes" id="UP000772181">
    <property type="component" value="Unassembled WGS sequence"/>
</dbReference>
<dbReference type="InterPro" id="IPR050554">
    <property type="entry name" value="Met_Synthase/Corrinoid"/>
</dbReference>
<evidence type="ECO:0000256" key="2">
    <source>
        <dbReference type="ARBA" id="ARBA00022603"/>
    </source>
</evidence>
<evidence type="ECO:0000313" key="6">
    <source>
        <dbReference type="Proteomes" id="UP000772181"/>
    </source>
</evidence>
<comment type="caution">
    <text evidence="5">The sequence shown here is derived from an EMBL/GenBank/DDBJ whole genome shotgun (WGS) entry which is preliminary data.</text>
</comment>
<name>A0A933GKQ4_UNCTE</name>
<dbReference type="SUPFAM" id="SSF51717">
    <property type="entry name" value="Dihydropteroate synthetase-like"/>
    <property type="match status" value="1"/>
</dbReference>
<organism evidence="5 6">
    <name type="scientific">Tectimicrobiota bacterium</name>
    <dbReference type="NCBI Taxonomy" id="2528274"/>
    <lineage>
        <taxon>Bacteria</taxon>
        <taxon>Pseudomonadati</taxon>
        <taxon>Nitrospinota/Tectimicrobiota group</taxon>
        <taxon>Candidatus Tectimicrobiota</taxon>
    </lineage>
</organism>
<dbReference type="EMBL" id="JACQWF010000142">
    <property type="protein sequence ID" value="MBI4595362.1"/>
    <property type="molecule type" value="Genomic_DNA"/>
</dbReference>
<dbReference type="GO" id="GO:0032259">
    <property type="term" value="P:methylation"/>
    <property type="evidence" value="ECO:0007669"/>
    <property type="project" value="UniProtKB-KW"/>
</dbReference>
<dbReference type="GO" id="GO:0008705">
    <property type="term" value="F:methionine synthase activity"/>
    <property type="evidence" value="ECO:0007669"/>
    <property type="project" value="TreeGrafter"/>
</dbReference>
<proteinExistence type="inferred from homology"/>
<keyword evidence="3 5" id="KW-0808">Transferase</keyword>
<feature type="domain" description="Pterin-binding" evidence="4">
    <location>
        <begin position="1"/>
        <end position="245"/>
    </location>
</feature>
<dbReference type="EC" id="2.5.1.15" evidence="5"/>
<evidence type="ECO:0000259" key="4">
    <source>
        <dbReference type="PROSITE" id="PS50972"/>
    </source>
</evidence>
<dbReference type="NCBIfam" id="NF005719">
    <property type="entry name" value="PRK07535.1"/>
    <property type="match status" value="1"/>
</dbReference>
<dbReference type="AlphaFoldDB" id="A0A933GKQ4"/>
<comment type="similarity">
    <text evidence="1">Belongs to the vitamin-B12 dependent methionine synthase family.</text>
</comment>